<comment type="subcellular location">
    <subcellularLocation>
        <location evidence="1">Membrane</location>
    </subcellularLocation>
</comment>
<dbReference type="AlphaFoldDB" id="A0A8J2PP37"/>
<dbReference type="GO" id="GO:0007156">
    <property type="term" value="P:homophilic cell adhesion via plasma membrane adhesion molecules"/>
    <property type="evidence" value="ECO:0007669"/>
    <property type="project" value="InterPro"/>
</dbReference>
<keyword evidence="2" id="KW-0677">Repeat</keyword>
<keyword evidence="8" id="KW-1185">Reference proteome</keyword>
<protein>
    <recommendedName>
        <fullName evidence="6">Cadherin domain-containing protein</fullName>
    </recommendedName>
</protein>
<dbReference type="EMBL" id="CAJVCH010462316">
    <property type="protein sequence ID" value="CAG7819869.1"/>
    <property type="molecule type" value="Genomic_DNA"/>
</dbReference>
<dbReference type="GO" id="GO:0016477">
    <property type="term" value="P:cell migration"/>
    <property type="evidence" value="ECO:0007669"/>
    <property type="project" value="TreeGrafter"/>
</dbReference>
<comment type="caution">
    <text evidence="7">The sequence shown here is derived from an EMBL/GenBank/DDBJ whole genome shotgun (WGS) entry which is preliminary data.</text>
</comment>
<dbReference type="PANTHER" id="PTHR24027">
    <property type="entry name" value="CADHERIN-23"/>
    <property type="match status" value="1"/>
</dbReference>
<dbReference type="SMART" id="SM00112">
    <property type="entry name" value="CA"/>
    <property type="match status" value="1"/>
</dbReference>
<keyword evidence="4" id="KW-0472">Membrane</keyword>
<evidence type="ECO:0000313" key="8">
    <source>
        <dbReference type="Proteomes" id="UP000708208"/>
    </source>
</evidence>
<gene>
    <name evidence="7" type="ORF">AFUS01_LOCUS30290</name>
</gene>
<proteinExistence type="predicted"/>
<evidence type="ECO:0000256" key="1">
    <source>
        <dbReference type="ARBA" id="ARBA00004370"/>
    </source>
</evidence>
<dbReference type="InterPro" id="IPR002126">
    <property type="entry name" value="Cadherin-like_dom"/>
</dbReference>
<reference evidence="7" key="1">
    <citation type="submission" date="2021-06" db="EMBL/GenBank/DDBJ databases">
        <authorList>
            <person name="Hodson N. C."/>
            <person name="Mongue J. A."/>
            <person name="Jaron S. K."/>
        </authorList>
    </citation>
    <scope>NUCLEOTIDE SEQUENCE</scope>
</reference>
<dbReference type="GO" id="GO:0016342">
    <property type="term" value="C:catenin complex"/>
    <property type="evidence" value="ECO:0007669"/>
    <property type="project" value="TreeGrafter"/>
</dbReference>
<dbReference type="InterPro" id="IPR039808">
    <property type="entry name" value="Cadherin"/>
</dbReference>
<dbReference type="Proteomes" id="UP000708208">
    <property type="component" value="Unassembled WGS sequence"/>
</dbReference>
<dbReference type="CDD" id="cd11304">
    <property type="entry name" value="Cadherin_repeat"/>
    <property type="match status" value="1"/>
</dbReference>
<organism evidence="7 8">
    <name type="scientific">Allacma fusca</name>
    <dbReference type="NCBI Taxonomy" id="39272"/>
    <lineage>
        <taxon>Eukaryota</taxon>
        <taxon>Metazoa</taxon>
        <taxon>Ecdysozoa</taxon>
        <taxon>Arthropoda</taxon>
        <taxon>Hexapoda</taxon>
        <taxon>Collembola</taxon>
        <taxon>Symphypleona</taxon>
        <taxon>Sminthuridae</taxon>
        <taxon>Allacma</taxon>
    </lineage>
</organism>
<dbReference type="PROSITE" id="PS50268">
    <property type="entry name" value="CADHERIN_2"/>
    <property type="match status" value="1"/>
</dbReference>
<dbReference type="GO" id="GO:0008013">
    <property type="term" value="F:beta-catenin binding"/>
    <property type="evidence" value="ECO:0007669"/>
    <property type="project" value="TreeGrafter"/>
</dbReference>
<dbReference type="GO" id="GO:0045296">
    <property type="term" value="F:cadherin binding"/>
    <property type="evidence" value="ECO:0007669"/>
    <property type="project" value="TreeGrafter"/>
</dbReference>
<evidence type="ECO:0000259" key="6">
    <source>
        <dbReference type="PROSITE" id="PS50268"/>
    </source>
</evidence>
<feature type="domain" description="Cadherin" evidence="6">
    <location>
        <begin position="16"/>
        <end position="154"/>
    </location>
</feature>
<feature type="non-terminal residue" evidence="7">
    <location>
        <position position="1"/>
    </location>
</feature>
<keyword evidence="3 5" id="KW-0106">Calcium</keyword>
<evidence type="ECO:0000256" key="4">
    <source>
        <dbReference type="ARBA" id="ARBA00023136"/>
    </source>
</evidence>
<evidence type="ECO:0000256" key="2">
    <source>
        <dbReference type="ARBA" id="ARBA00022737"/>
    </source>
</evidence>
<evidence type="ECO:0000256" key="3">
    <source>
        <dbReference type="ARBA" id="ARBA00022837"/>
    </source>
</evidence>
<dbReference type="OrthoDB" id="9045962at2759"/>
<evidence type="ECO:0000313" key="7">
    <source>
        <dbReference type="EMBL" id="CAG7819869.1"/>
    </source>
</evidence>
<evidence type="ECO:0000256" key="5">
    <source>
        <dbReference type="PROSITE-ProRule" id="PRU00043"/>
    </source>
</evidence>
<name>A0A8J2PP37_9HEXA</name>
<sequence length="162" mass="18470">IEIRIEDIDDNAPAFQSPPTRISVKENLNTNPDYCNNIKQELATITAIDADLCDEEYSKYGCVSYVFEGDQSTYRGFAIDLTTGELITDGCSIDRDIMSTPEIQLKILAYGDFREGREKQPGMFSEHTITIIVEDVNDNRYFEKFRKNNYRPILLVSSMSLS</sequence>
<dbReference type="PANTHER" id="PTHR24027:SF438">
    <property type="entry name" value="CADHERIN 23"/>
    <property type="match status" value="1"/>
</dbReference>
<accession>A0A8J2PP37</accession>
<dbReference type="GO" id="GO:0005509">
    <property type="term" value="F:calcium ion binding"/>
    <property type="evidence" value="ECO:0007669"/>
    <property type="project" value="UniProtKB-UniRule"/>
</dbReference>